<dbReference type="GO" id="GO:0004791">
    <property type="term" value="F:thioredoxin-disulfide reductase (NADPH) activity"/>
    <property type="evidence" value="ECO:0007669"/>
    <property type="project" value="UniProtKB-EC"/>
</dbReference>
<sequence length="350" mass="35636">MRSTTNPATYDTPDSVRDAYDVVVIGGGAAGLSGALMLGRSRRTVLVVDAGEPRNAPAEGAHALLGLDGIRPTDLLARGRAEVRGYGGHVVAGAVTGVSGHEGSFRVALADGRTVGARRVLAATGLVDELPEVPGLRERWGKDVVHCPYCHGWEVRDQAIGVLWTGPFSVHQALLFRQLSDDVILFTHTGPVPTGEEAEQLAARGVRVVTGTVAAVETAVETAAETATTGSGADGAGRDRLSGVRLADGTVVPRQAVAVATRMVARAEFLAPLGLLPVAHPSGVAEHIPADPTGLTSVPGVWVAGNITDPTAQVSHSVAAGATAGARINADLVAAEARAAVAARASSVAL</sequence>
<comment type="catalytic activity">
    <reaction evidence="3">
        <text>[thioredoxin]-dithiol + NADP(+) = [thioredoxin]-disulfide + NADPH + H(+)</text>
        <dbReference type="Rhea" id="RHEA:20345"/>
        <dbReference type="Rhea" id="RHEA-COMP:10698"/>
        <dbReference type="Rhea" id="RHEA-COMP:10700"/>
        <dbReference type="ChEBI" id="CHEBI:15378"/>
        <dbReference type="ChEBI" id="CHEBI:29950"/>
        <dbReference type="ChEBI" id="CHEBI:50058"/>
        <dbReference type="ChEBI" id="CHEBI:57783"/>
        <dbReference type="ChEBI" id="CHEBI:58349"/>
        <dbReference type="EC" id="1.8.1.9"/>
    </reaction>
</comment>
<reference evidence="5" key="1">
    <citation type="submission" date="2020-11" db="EMBL/GenBank/DDBJ databases">
        <title>Isolation and identification of active actinomycetes.</title>
        <authorList>
            <person name="Yu B."/>
        </authorList>
    </citation>
    <scope>NUCLEOTIDE SEQUENCE</scope>
    <source>
        <strain evidence="5">NEAU-YB345</strain>
    </source>
</reference>
<dbReference type="InterPro" id="IPR023753">
    <property type="entry name" value="FAD/NAD-binding_dom"/>
</dbReference>
<dbReference type="EMBL" id="JADPRT010000006">
    <property type="protein sequence ID" value="MBF9069769.1"/>
    <property type="molecule type" value="Genomic_DNA"/>
</dbReference>
<keyword evidence="1" id="KW-0285">Flavoprotein</keyword>
<keyword evidence="2" id="KW-0560">Oxidoreductase</keyword>
<evidence type="ECO:0000259" key="4">
    <source>
        <dbReference type="Pfam" id="PF07992"/>
    </source>
</evidence>
<evidence type="ECO:0000256" key="1">
    <source>
        <dbReference type="ARBA" id="ARBA00022630"/>
    </source>
</evidence>
<dbReference type="InterPro" id="IPR036188">
    <property type="entry name" value="FAD/NAD-bd_sf"/>
</dbReference>
<dbReference type="SUPFAM" id="SSF51905">
    <property type="entry name" value="FAD/NAD(P)-binding domain"/>
    <property type="match status" value="1"/>
</dbReference>
<accession>A0A931FGN9</accession>
<proteinExistence type="predicted"/>
<dbReference type="Pfam" id="PF07992">
    <property type="entry name" value="Pyr_redox_2"/>
    <property type="match status" value="1"/>
</dbReference>
<feature type="domain" description="FAD/NAD(P)-binding" evidence="4">
    <location>
        <begin position="20"/>
        <end position="320"/>
    </location>
</feature>
<keyword evidence="6" id="KW-1185">Reference proteome</keyword>
<name>A0A931FGN9_9ACTN</name>
<evidence type="ECO:0000256" key="2">
    <source>
        <dbReference type="ARBA" id="ARBA00023002"/>
    </source>
</evidence>
<comment type="caution">
    <text evidence="5">The sequence shown here is derived from an EMBL/GenBank/DDBJ whole genome shotgun (WGS) entry which is preliminary data.</text>
</comment>
<dbReference type="InterPro" id="IPR050097">
    <property type="entry name" value="Ferredoxin-NADP_redctase_2"/>
</dbReference>
<dbReference type="AlphaFoldDB" id="A0A931FGN9"/>
<protein>
    <submittedName>
        <fullName evidence="5">NAD(P)/FAD-dependent oxidoreductase</fullName>
    </submittedName>
</protein>
<dbReference type="PRINTS" id="PR00368">
    <property type="entry name" value="FADPNR"/>
</dbReference>
<dbReference type="PANTHER" id="PTHR48105">
    <property type="entry name" value="THIOREDOXIN REDUCTASE 1-RELATED-RELATED"/>
    <property type="match status" value="1"/>
</dbReference>
<dbReference type="Proteomes" id="UP000657385">
    <property type="component" value="Unassembled WGS sequence"/>
</dbReference>
<dbReference type="PRINTS" id="PR00469">
    <property type="entry name" value="PNDRDTASEII"/>
</dbReference>
<evidence type="ECO:0000313" key="5">
    <source>
        <dbReference type="EMBL" id="MBF9069769.1"/>
    </source>
</evidence>
<evidence type="ECO:0000313" key="6">
    <source>
        <dbReference type="Proteomes" id="UP000657385"/>
    </source>
</evidence>
<gene>
    <name evidence="5" type="ORF">I2501_17235</name>
</gene>
<dbReference type="Gene3D" id="3.50.50.60">
    <property type="entry name" value="FAD/NAD(P)-binding domain"/>
    <property type="match status" value="2"/>
</dbReference>
<evidence type="ECO:0000256" key="3">
    <source>
        <dbReference type="ARBA" id="ARBA00048132"/>
    </source>
</evidence>
<organism evidence="5 6">
    <name type="scientific">Streptacidiphilus fuscans</name>
    <dbReference type="NCBI Taxonomy" id="2789292"/>
    <lineage>
        <taxon>Bacteria</taxon>
        <taxon>Bacillati</taxon>
        <taxon>Actinomycetota</taxon>
        <taxon>Actinomycetes</taxon>
        <taxon>Kitasatosporales</taxon>
        <taxon>Streptomycetaceae</taxon>
        <taxon>Streptacidiphilus</taxon>
    </lineage>
</organism>